<dbReference type="SUPFAM" id="SSF69047">
    <property type="entry name" value="Hypothetical protein YjbJ"/>
    <property type="match status" value="1"/>
</dbReference>
<comment type="caution">
    <text evidence="2">The sequence shown here is derived from an EMBL/GenBank/DDBJ whole genome shotgun (WGS) entry which is preliminary data.</text>
</comment>
<evidence type="ECO:0000313" key="2">
    <source>
        <dbReference type="EMBL" id="GFG92645.1"/>
    </source>
</evidence>
<accession>A0A7I9YVG7</accession>
<evidence type="ECO:0000256" key="1">
    <source>
        <dbReference type="SAM" id="MobiDB-lite"/>
    </source>
</evidence>
<organism evidence="2 3">
    <name type="scientific">Mycobacterium bourgelatii</name>
    <dbReference type="NCBI Taxonomy" id="1273442"/>
    <lineage>
        <taxon>Bacteria</taxon>
        <taxon>Bacillati</taxon>
        <taxon>Actinomycetota</taxon>
        <taxon>Actinomycetes</taxon>
        <taxon>Mycobacteriales</taxon>
        <taxon>Mycobacteriaceae</taxon>
        <taxon>Mycobacterium</taxon>
    </lineage>
</organism>
<feature type="compositionally biased region" description="Basic and acidic residues" evidence="1">
    <location>
        <begin position="29"/>
        <end position="56"/>
    </location>
</feature>
<feature type="region of interest" description="Disordered" evidence="1">
    <location>
        <begin position="29"/>
        <end position="80"/>
    </location>
</feature>
<name>A0A7I9YVG7_MYCBU</name>
<evidence type="ECO:0008006" key="4">
    <source>
        <dbReference type="Google" id="ProtNLM"/>
    </source>
</evidence>
<feature type="compositionally biased region" description="Low complexity" evidence="1">
    <location>
        <begin position="66"/>
        <end position="80"/>
    </location>
</feature>
<reference evidence="2 3" key="1">
    <citation type="journal article" date="2019" name="Emerg. Microbes Infect.">
        <title>Comprehensive subspecies identification of 175 nontuberculous mycobacteria species based on 7547 genomic profiles.</title>
        <authorList>
            <person name="Matsumoto Y."/>
            <person name="Kinjo T."/>
            <person name="Motooka D."/>
            <person name="Nabeya D."/>
            <person name="Jung N."/>
            <person name="Uechi K."/>
            <person name="Horii T."/>
            <person name="Iida T."/>
            <person name="Fujita J."/>
            <person name="Nakamura S."/>
        </authorList>
    </citation>
    <scope>NUCLEOTIDE SEQUENCE [LARGE SCALE GENOMIC DNA]</scope>
    <source>
        <strain evidence="2 3">JCM 30725</strain>
    </source>
</reference>
<gene>
    <name evidence="2" type="ORF">MBOU_46870</name>
</gene>
<dbReference type="InterPro" id="IPR036629">
    <property type="entry name" value="YjbJ_sf"/>
</dbReference>
<dbReference type="RefSeq" id="WP_308205890.1">
    <property type="nucleotide sequence ID" value="NZ_BLKZ01000001.1"/>
</dbReference>
<proteinExistence type="predicted"/>
<dbReference type="Proteomes" id="UP000465360">
    <property type="component" value="Unassembled WGS sequence"/>
</dbReference>
<keyword evidence="3" id="KW-1185">Reference proteome</keyword>
<dbReference type="EMBL" id="BLKZ01000001">
    <property type="protein sequence ID" value="GFG92645.1"/>
    <property type="molecule type" value="Genomic_DNA"/>
</dbReference>
<protein>
    <recommendedName>
        <fullName evidence="4">CsbD family protein</fullName>
    </recommendedName>
</protein>
<dbReference type="AlphaFoldDB" id="A0A7I9YVG7"/>
<sequence length="80" mass="9108">MAGADKARNKVQKVGGIAKEFVGRATRDRRLTTEGRNDQRLADLKDAGEKIKDVFRPRRSRRRTARTTQTPTTPTTRRTI</sequence>
<evidence type="ECO:0000313" key="3">
    <source>
        <dbReference type="Proteomes" id="UP000465360"/>
    </source>
</evidence>